<keyword evidence="2" id="KW-1185">Reference proteome</keyword>
<protein>
    <submittedName>
        <fullName evidence="1">DUF692 domain-containing protein</fullName>
    </submittedName>
</protein>
<dbReference type="NCBIfam" id="NF003818">
    <property type="entry name" value="PRK05409.1"/>
    <property type="match status" value="1"/>
</dbReference>
<dbReference type="SUPFAM" id="SSF51658">
    <property type="entry name" value="Xylose isomerase-like"/>
    <property type="match status" value="1"/>
</dbReference>
<organism evidence="1 2">
    <name type="scientific">Roseateles amylovorans</name>
    <dbReference type="NCBI Taxonomy" id="2978473"/>
    <lineage>
        <taxon>Bacteria</taxon>
        <taxon>Pseudomonadati</taxon>
        <taxon>Pseudomonadota</taxon>
        <taxon>Betaproteobacteria</taxon>
        <taxon>Burkholderiales</taxon>
        <taxon>Sphaerotilaceae</taxon>
        <taxon>Roseateles</taxon>
    </lineage>
</organism>
<sequence>MSTGARLKPTAVGVGWRQPHYREVMATGADDVSGPGGALSTLRPARSLGVDFLEVHTENFLAAGGAARQMLLDASTCHSISLHGVGLGLGSACGLDLTHLRRIRELADQVRPVLMSEHACFARVTPGGQGAQVLHAQDLLPLPFSAVSLDLLVEQVQIAQDMLGRRLLIENLSACVAWADDHIPEPEFFNRLAQRSGCGLLLDLNNLYVNALNRGHAQSDVDVDVDVDVDADADADADALRAACAWVDAIDPSIVGEIHLAGHLRRDGLVIDDHGSRVCKDVWRLYAHALRRLGPRPTLIEWDTDVPPWSVLLDEVAQVRRAQSTLQWGAGEVIA</sequence>
<dbReference type="InterPro" id="IPR007801">
    <property type="entry name" value="MbnB/TglH/ChrH"/>
</dbReference>
<dbReference type="InterPro" id="IPR036237">
    <property type="entry name" value="Xyl_isomerase-like_sf"/>
</dbReference>
<name>A0ABY6B6B6_9BURK</name>
<dbReference type="Proteomes" id="UP001064933">
    <property type="component" value="Chromosome"/>
</dbReference>
<evidence type="ECO:0000313" key="1">
    <source>
        <dbReference type="EMBL" id="UXH80291.1"/>
    </source>
</evidence>
<proteinExistence type="predicted"/>
<dbReference type="PANTHER" id="PTHR42194">
    <property type="entry name" value="UPF0276 PROTEIN HI_1600"/>
    <property type="match status" value="1"/>
</dbReference>
<accession>A0ABY6B6B6</accession>
<dbReference type="PANTHER" id="PTHR42194:SF1">
    <property type="entry name" value="UPF0276 PROTEIN HI_1600"/>
    <property type="match status" value="1"/>
</dbReference>
<evidence type="ECO:0000313" key="2">
    <source>
        <dbReference type="Proteomes" id="UP001064933"/>
    </source>
</evidence>
<gene>
    <name evidence="1" type="ORF">N4261_10625</name>
</gene>
<reference evidence="1" key="1">
    <citation type="submission" date="2022-10" db="EMBL/GenBank/DDBJ databases">
        <title>Characterization and whole genome sequencing of a new Roseateles species, isolated from fresh water.</title>
        <authorList>
            <person name="Guliayeva D.Y."/>
            <person name="Akhremchuk A.E."/>
            <person name="Sikolenko M.A."/>
            <person name="Valentovich L.N."/>
            <person name="Sidarenka A.V."/>
        </authorList>
    </citation>
    <scope>NUCLEOTIDE SEQUENCE</scope>
    <source>
        <strain evidence="1">BIM B-1768</strain>
    </source>
</reference>
<dbReference type="RefSeq" id="WP_261760109.1">
    <property type="nucleotide sequence ID" value="NZ_CP104562.2"/>
</dbReference>
<dbReference type="Gene3D" id="3.20.20.150">
    <property type="entry name" value="Divalent-metal-dependent TIM barrel enzymes"/>
    <property type="match status" value="1"/>
</dbReference>
<dbReference type="EMBL" id="CP104562">
    <property type="protein sequence ID" value="UXH80291.1"/>
    <property type="molecule type" value="Genomic_DNA"/>
</dbReference>
<dbReference type="Pfam" id="PF05114">
    <property type="entry name" value="MbnB_TglH_ChrH"/>
    <property type="match status" value="1"/>
</dbReference>